<dbReference type="EMBL" id="FNDU01000006">
    <property type="protein sequence ID" value="SDI30872.1"/>
    <property type="molecule type" value="Genomic_DNA"/>
</dbReference>
<dbReference type="STRING" id="930129.SAMN05216352_106207"/>
<evidence type="ECO:0000313" key="1">
    <source>
        <dbReference type="EMBL" id="SDI30872.1"/>
    </source>
</evidence>
<reference evidence="1 2" key="1">
    <citation type="submission" date="2016-10" db="EMBL/GenBank/DDBJ databases">
        <authorList>
            <person name="de Groot N.N."/>
        </authorList>
    </citation>
    <scope>NUCLEOTIDE SEQUENCE [LARGE SCALE GENOMIC DNA]</scope>
    <source>
        <strain evidence="2">P4B,CCM 7963,CECT 7998,DSM 25260,IBRC-M 10614,KCTC 13821</strain>
    </source>
</reference>
<evidence type="ECO:0000313" key="2">
    <source>
        <dbReference type="Proteomes" id="UP000199017"/>
    </source>
</evidence>
<protein>
    <submittedName>
        <fullName evidence="1">Uncharacterized protein</fullName>
    </submittedName>
</protein>
<dbReference type="RefSeq" id="WP_091585186.1">
    <property type="nucleotide sequence ID" value="NZ_FNDU01000006.1"/>
</dbReference>
<dbReference type="AlphaFoldDB" id="A0A1G8JIC3"/>
<dbReference type="OrthoDB" id="2084504at2"/>
<sequence length="100" mass="12045">MRIKEDFYEGHEAYSEELQERVVNVFEYTSQIAAFKKLLSHIRAEAENVQTLFITEEELNKRERVLSFFDARMQATVYYTLKNIEGYQQHGWKRLFEEGE</sequence>
<keyword evidence="2" id="KW-1185">Reference proteome</keyword>
<organism evidence="1 2">
    <name type="scientific">Alteribacillus bidgolensis</name>
    <dbReference type="NCBI Taxonomy" id="930129"/>
    <lineage>
        <taxon>Bacteria</taxon>
        <taxon>Bacillati</taxon>
        <taxon>Bacillota</taxon>
        <taxon>Bacilli</taxon>
        <taxon>Bacillales</taxon>
        <taxon>Bacillaceae</taxon>
        <taxon>Alteribacillus</taxon>
    </lineage>
</organism>
<gene>
    <name evidence="1" type="ORF">SAMN05216352_106207</name>
</gene>
<dbReference type="Proteomes" id="UP000199017">
    <property type="component" value="Unassembled WGS sequence"/>
</dbReference>
<proteinExistence type="predicted"/>
<accession>A0A1G8JIC3</accession>
<name>A0A1G8JIC3_9BACI</name>